<dbReference type="PANTHER" id="PTHR30595:SF6">
    <property type="entry name" value="SCHLAFEN ALBA-2 DOMAIN-CONTAINING PROTEIN"/>
    <property type="match status" value="1"/>
</dbReference>
<evidence type="ECO:0000313" key="3">
    <source>
        <dbReference type="Proteomes" id="UP000077066"/>
    </source>
</evidence>
<proteinExistence type="predicted"/>
<dbReference type="InterPro" id="IPR007421">
    <property type="entry name" value="Schlafen_AlbA_2_dom"/>
</dbReference>
<gene>
    <name evidence="2" type="ORF">MBFIL_18050</name>
</gene>
<dbReference type="PANTHER" id="PTHR30595">
    <property type="entry name" value="GLPR-RELATED TRANSCRIPTIONAL REPRESSOR"/>
    <property type="match status" value="1"/>
</dbReference>
<dbReference type="EMBL" id="LWMT01000279">
    <property type="protein sequence ID" value="KZX10326.1"/>
    <property type="molecule type" value="Genomic_DNA"/>
</dbReference>
<dbReference type="InterPro" id="IPR038475">
    <property type="entry name" value="RecG_C_sf"/>
</dbReference>
<evidence type="ECO:0000259" key="1">
    <source>
        <dbReference type="Pfam" id="PF04326"/>
    </source>
</evidence>
<dbReference type="AlphaFoldDB" id="A0A165Z6Z5"/>
<dbReference type="Gene3D" id="3.30.950.30">
    <property type="entry name" value="Schlafen, AAA domain"/>
    <property type="match status" value="1"/>
</dbReference>
<dbReference type="PATRIC" id="fig|55758.3.peg.2021"/>
<name>A0A165Z6Z5_9EURY</name>
<dbReference type="Pfam" id="PF04326">
    <property type="entry name" value="SLFN_AlbA_2"/>
    <property type="match status" value="1"/>
</dbReference>
<evidence type="ECO:0000313" key="2">
    <source>
        <dbReference type="EMBL" id="KZX10326.1"/>
    </source>
</evidence>
<comment type="caution">
    <text evidence="2">The sequence shown here is derived from an EMBL/GenBank/DDBJ whole genome shotgun (WGS) entry which is preliminary data.</text>
</comment>
<dbReference type="RefSeq" id="WP_066973821.1">
    <property type="nucleotide sequence ID" value="NZ_LWMT01000279.1"/>
</dbReference>
<dbReference type="Proteomes" id="UP000077066">
    <property type="component" value="Unassembled WGS sequence"/>
</dbReference>
<dbReference type="Gene3D" id="3.30.565.60">
    <property type="match status" value="1"/>
</dbReference>
<dbReference type="OrthoDB" id="114576at2157"/>
<reference evidence="2 3" key="1">
    <citation type="submission" date="2016-04" db="EMBL/GenBank/DDBJ databases">
        <title>Genome sequence of Methanobrevibacter filiformis DSM 11501.</title>
        <authorList>
            <person name="Poehlein A."/>
            <person name="Seedorf H."/>
            <person name="Daniel R."/>
        </authorList>
    </citation>
    <scope>NUCLEOTIDE SEQUENCE [LARGE SCALE GENOMIC DNA]</scope>
    <source>
        <strain evidence="2 3">DSM 11501</strain>
    </source>
</reference>
<dbReference type="STRING" id="55758.MBFIL_18050"/>
<dbReference type="Pfam" id="PF13749">
    <property type="entry name" value="HATPase_c_4"/>
    <property type="match status" value="1"/>
</dbReference>
<accession>A0A165Z6Z5</accession>
<organism evidence="2 3">
    <name type="scientific">Methanobrevibacter filiformis</name>
    <dbReference type="NCBI Taxonomy" id="55758"/>
    <lineage>
        <taxon>Archaea</taxon>
        <taxon>Methanobacteriati</taxon>
        <taxon>Methanobacteriota</taxon>
        <taxon>Methanomada group</taxon>
        <taxon>Methanobacteria</taxon>
        <taxon>Methanobacteriales</taxon>
        <taxon>Methanobacteriaceae</taxon>
        <taxon>Methanobrevibacter</taxon>
    </lineage>
</organism>
<dbReference type="InterPro" id="IPR038461">
    <property type="entry name" value="Schlafen_AlbA_2_dom_sf"/>
</dbReference>
<feature type="domain" description="Schlafen AlbA-2" evidence="1">
    <location>
        <begin position="11"/>
        <end position="116"/>
    </location>
</feature>
<sequence length="452" mass="52668">MDIHDILDEGENTKIEFKEHMSEGAYKTISSFANTEGGILLYGISDDKEIIGIDSSEKNVRDITNKIVTKIEINPHIDLIKIDKKKILLIQVEKSFRPISYNGKYYMRIGSTTREMPENELITFFQKWSNWDTLTNECGLNEIDETTLNKFINRGINNGRLNQISENDILTSKLEQLGLYKDNKLTNAAIMLFGKNPQKHFPNAIIRIARFEDEITIIGDKFIEGNLFNQIEEAEKEIKNNIKVKYEFDQDSFNRKDIWDYPIVAIREALINAIAHRDYFKNNVATQVKIFNNYIHIFNIGGLPEGITIDQLKKPHASIPRNQLIIRILYRAGFIEELGTGIKRIIMSLKEEGMTDPEFKEEYGGFSIFMCRNFLKTNLEIKGLNDRQIKALNYVYKNRVMTMEDYSKIAPEVEYRTLRRDLEKLVKDNIFLSTGNTKGRKYKLNYFYDILK</sequence>
<protein>
    <submittedName>
        <fullName evidence="2">Divergent AAA domain protein</fullName>
    </submittedName>
</protein>
<keyword evidence="3" id="KW-1185">Reference proteome</keyword>